<dbReference type="HOGENOM" id="CLU_2273475_0_0_9"/>
<evidence type="ECO:0000313" key="2">
    <source>
        <dbReference type="EMBL" id="ABZ83742.1"/>
    </source>
</evidence>
<organism evidence="2 3">
    <name type="scientific">Heliobacterium modesticaldum (strain ATCC 51547 / Ice1)</name>
    <dbReference type="NCBI Taxonomy" id="498761"/>
    <lineage>
        <taxon>Bacteria</taxon>
        <taxon>Bacillati</taxon>
        <taxon>Bacillota</taxon>
        <taxon>Clostridia</taxon>
        <taxon>Eubacteriales</taxon>
        <taxon>Heliobacteriaceae</taxon>
        <taxon>Heliomicrobium</taxon>
    </lineage>
</organism>
<proteinExistence type="predicted"/>
<protein>
    <submittedName>
        <fullName evidence="2">Uncharacterized protein</fullName>
    </submittedName>
</protein>
<dbReference type="EMBL" id="CP000930">
    <property type="protein sequence ID" value="ABZ83742.1"/>
    <property type="molecule type" value="Genomic_DNA"/>
</dbReference>
<accession>B0TAU0</accession>
<dbReference type="Proteomes" id="UP000008550">
    <property type="component" value="Chromosome"/>
</dbReference>
<dbReference type="AlphaFoldDB" id="B0TAU0"/>
<reference evidence="2 3" key="1">
    <citation type="journal article" date="2008" name="J. Bacteriol.">
        <title>The genome of Heliobacterium modesticaldum, a phototrophic representative of the Firmicutes containing the simplest photosynthetic apparatus.</title>
        <authorList>
            <person name="Sattley W.M."/>
            <person name="Madigan M.T."/>
            <person name="Swingley W.D."/>
            <person name="Cheung P.C."/>
            <person name="Clocksin K.M."/>
            <person name="Conrad A.L."/>
            <person name="Dejesa L.C."/>
            <person name="Honchak B.M."/>
            <person name="Jung D.O."/>
            <person name="Karbach L.E."/>
            <person name="Kurdoglu A."/>
            <person name="Lahiri S."/>
            <person name="Mastrian S.D."/>
            <person name="Page L.E."/>
            <person name="Taylor H.L."/>
            <person name="Wang Z.T."/>
            <person name="Raymond J."/>
            <person name="Chen M."/>
            <person name="Blankenship R.E."/>
            <person name="Touchman J.W."/>
        </authorList>
    </citation>
    <scope>NUCLEOTIDE SEQUENCE [LARGE SCALE GENOMIC DNA]</scope>
    <source>
        <strain evidence="3">ATCC 51547 / Ice1</strain>
    </source>
</reference>
<name>B0TAU0_HELMI</name>
<gene>
    <name evidence="2" type="ORF">HM1_0814</name>
</gene>
<dbReference type="KEGG" id="hmo:HM1_0814"/>
<evidence type="ECO:0000313" key="3">
    <source>
        <dbReference type="Proteomes" id="UP000008550"/>
    </source>
</evidence>
<feature type="region of interest" description="Disordered" evidence="1">
    <location>
        <begin position="80"/>
        <end position="102"/>
    </location>
</feature>
<sequence>MRLHTEKRWLTPSFLTDRTAKYYYGRAPDFEHWLPGVTPVVNSDQAPLRHPKGPTYRCFLPDLAGFIGFRCAGPNLQRHLQKPDPTSQALNSGIHPAAADCG</sequence>
<keyword evidence="3" id="KW-1185">Reference proteome</keyword>
<evidence type="ECO:0000256" key="1">
    <source>
        <dbReference type="SAM" id="MobiDB-lite"/>
    </source>
</evidence>